<proteinExistence type="inferred from homology"/>
<dbReference type="SMART" id="SM00382">
    <property type="entry name" value="AAA"/>
    <property type="match status" value="1"/>
</dbReference>
<organism evidence="10 11">
    <name type="scientific">Kipferlia bialata</name>
    <dbReference type="NCBI Taxonomy" id="797122"/>
    <lineage>
        <taxon>Eukaryota</taxon>
        <taxon>Metamonada</taxon>
        <taxon>Carpediemonas-like organisms</taxon>
        <taxon>Kipferlia</taxon>
    </lineage>
</organism>
<evidence type="ECO:0000259" key="9">
    <source>
        <dbReference type="PROSITE" id="PS50893"/>
    </source>
</evidence>
<keyword evidence="6 8" id="KW-1133">Transmembrane helix</keyword>
<dbReference type="Gene3D" id="3.40.50.300">
    <property type="entry name" value="P-loop containing nucleotide triphosphate hydrolases"/>
    <property type="match status" value="2"/>
</dbReference>
<dbReference type="Pfam" id="PF06472">
    <property type="entry name" value="ABC_membrane_2"/>
    <property type="match status" value="2"/>
</dbReference>
<evidence type="ECO:0000256" key="4">
    <source>
        <dbReference type="ARBA" id="ARBA00022741"/>
    </source>
</evidence>
<evidence type="ECO:0000313" key="10">
    <source>
        <dbReference type="EMBL" id="GIQ85888.1"/>
    </source>
</evidence>
<dbReference type="Gene3D" id="1.20.1560.10">
    <property type="entry name" value="ABC transporter type 1, transmembrane domain"/>
    <property type="match status" value="1"/>
</dbReference>
<name>A0A9K3GK66_9EUKA</name>
<keyword evidence="3 8" id="KW-0812">Transmembrane</keyword>
<keyword evidence="4" id="KW-0547">Nucleotide-binding</keyword>
<dbReference type="InterPro" id="IPR011527">
    <property type="entry name" value="ABC1_TM_dom"/>
</dbReference>
<dbReference type="InterPro" id="IPR017871">
    <property type="entry name" value="ABC_transporter-like_CS"/>
</dbReference>
<evidence type="ECO:0000256" key="1">
    <source>
        <dbReference type="ARBA" id="ARBA00008575"/>
    </source>
</evidence>
<dbReference type="EMBL" id="BDIP01002190">
    <property type="protein sequence ID" value="GIQ85888.1"/>
    <property type="molecule type" value="Genomic_DNA"/>
</dbReference>
<feature type="transmembrane region" description="Helical" evidence="8">
    <location>
        <begin position="837"/>
        <end position="856"/>
    </location>
</feature>
<gene>
    <name evidence="10" type="ORF">KIPB_007633</name>
</gene>
<dbReference type="InterPro" id="IPR050835">
    <property type="entry name" value="ABC_transporter_sub-D"/>
</dbReference>
<reference evidence="10 11" key="1">
    <citation type="journal article" date="2018" name="PLoS ONE">
        <title>The draft genome of Kipferlia bialata reveals reductive genome evolution in fornicate parasites.</title>
        <authorList>
            <person name="Tanifuji G."/>
            <person name="Takabayashi S."/>
            <person name="Kume K."/>
            <person name="Takagi M."/>
            <person name="Nakayama T."/>
            <person name="Kamikawa R."/>
            <person name="Inagaki Y."/>
            <person name="Hashimoto T."/>
        </authorList>
    </citation>
    <scope>NUCLEOTIDE SEQUENCE [LARGE SCALE GENOMIC DNA]</scope>
    <source>
        <strain evidence="10">NY0173</strain>
    </source>
</reference>
<dbReference type="SUPFAM" id="SSF52540">
    <property type="entry name" value="P-loop containing nucleoside triphosphate hydrolases"/>
    <property type="match status" value="2"/>
</dbReference>
<evidence type="ECO:0000256" key="8">
    <source>
        <dbReference type="SAM" id="Phobius"/>
    </source>
</evidence>
<dbReference type="GO" id="GO:0140359">
    <property type="term" value="F:ABC-type transporter activity"/>
    <property type="evidence" value="ECO:0007669"/>
    <property type="project" value="InterPro"/>
</dbReference>
<evidence type="ECO:0000256" key="6">
    <source>
        <dbReference type="ARBA" id="ARBA00022989"/>
    </source>
</evidence>
<dbReference type="GO" id="GO:0016887">
    <property type="term" value="F:ATP hydrolysis activity"/>
    <property type="evidence" value="ECO:0007669"/>
    <property type="project" value="InterPro"/>
</dbReference>
<dbReference type="InterPro" id="IPR003593">
    <property type="entry name" value="AAA+_ATPase"/>
</dbReference>
<dbReference type="PANTHER" id="PTHR11384:SF59">
    <property type="entry name" value="LYSOSOMAL COBALAMIN TRANSPORTER ABCD4"/>
    <property type="match status" value="1"/>
</dbReference>
<comment type="similarity">
    <text evidence="1">Belongs to the ABC transporter superfamily. ABCD family. Peroxisomal fatty acyl CoA transporter (TC 3.A.1.203) subfamily.</text>
</comment>
<dbReference type="Pfam" id="PF00005">
    <property type="entry name" value="ABC_tran"/>
    <property type="match status" value="1"/>
</dbReference>
<evidence type="ECO:0000256" key="5">
    <source>
        <dbReference type="ARBA" id="ARBA00022840"/>
    </source>
</evidence>
<protein>
    <recommendedName>
        <fullName evidence="9">ABC transporter domain-containing protein</fullName>
    </recommendedName>
</protein>
<dbReference type="OrthoDB" id="422637at2759"/>
<dbReference type="GO" id="GO:0016020">
    <property type="term" value="C:membrane"/>
    <property type="evidence" value="ECO:0007669"/>
    <property type="project" value="InterPro"/>
</dbReference>
<keyword evidence="11" id="KW-1185">Reference proteome</keyword>
<sequence>MAGSVEPTVPGVVMGWQGIFGLLIAKCVVPVYAVLKIGLPVWQMWSMVGYIVLQLVLTKVLNQPLVGPVAEQERLEGQLRYHHVAVREGAEAVAFFSGDEHERAVADTQLDAVIANSHSLVWKKILSKTNEFINMNAAVAISYSFLLYQTLHSSECLSSDTALMTVQLSEELLTGVTWLLGIGPRLATAVGLTRRVGTIATELGFMDTTKDAEIMTDREGERESMDMVESDYAVPSDTPCSEDTELGWHDVSISTPGGREILTGVTASVPRGQSMVIMGPSGIGKSSLLRCLAGLWPVSTGHVSLPSDTMFVPQTPYLTHTSLWGEVTYPAPPTTPESAGEEDTVADTYIASHGVEDNVEGESLSERERQRVLDALRVCQLDYLLERFDLTDAAAWGEILSGGEKQRLGLARLLFHSPAFAVMDESTAALPVDLEANILSECVSRGITMVSVAHRRTVIPFHQVVLELQDRYTHSIQSSELFLQRNPIYTPPDHKVIARNVYPEPLPTKAADDLRPHAVPAPSVMQSMRNYVSAAFGHWMSAPSVYGMVSLAITALLPKVTLTCNVWISQVMGDVTCSAGEAVPDNAKAVSDTVSLMVGLGVVVVVSMLCDITAYSTNNFSRERLTKSLHSKYFSDRNYYRVSSAVQGIDAPDQRISADARVAGNSVCGSIVPSVQGIVLQTKGVWFTIINCLLLSYSLLTVDGADWRLQATPWLVLGLFVLIQYVATRTIPGITNKLQEAEGEMRYTHSRSREFCESIAFYKGEAEAREFADAALEPLIERQIALARKAAVASWFNHVCLELSGTVLPIVIVHWLFPSIDSSEFSLLSQELNGMMYTLTVLLQIAPQVAAFFGTLNRVTQLDAQLDAMPPLGKSCIDTRERVAVQELDVVSPGDETLVRDLSFAVGAKEGGVVVTGPSGCGKSSTLRVIS</sequence>
<accession>A0A9K3GK66</accession>
<dbReference type="PROSITE" id="PS00211">
    <property type="entry name" value="ABC_TRANSPORTER_1"/>
    <property type="match status" value="1"/>
</dbReference>
<comment type="caution">
    <text evidence="10">The sequence shown here is derived from an EMBL/GenBank/DDBJ whole genome shotgun (WGS) entry which is preliminary data.</text>
</comment>
<dbReference type="Proteomes" id="UP000265618">
    <property type="component" value="Unassembled WGS sequence"/>
</dbReference>
<evidence type="ECO:0000256" key="7">
    <source>
        <dbReference type="ARBA" id="ARBA00023136"/>
    </source>
</evidence>
<dbReference type="InterPro" id="IPR036640">
    <property type="entry name" value="ABC1_TM_sf"/>
</dbReference>
<dbReference type="GO" id="GO:0005524">
    <property type="term" value="F:ATP binding"/>
    <property type="evidence" value="ECO:0007669"/>
    <property type="project" value="UniProtKB-KW"/>
</dbReference>
<evidence type="ECO:0000256" key="3">
    <source>
        <dbReference type="ARBA" id="ARBA00022692"/>
    </source>
</evidence>
<feature type="transmembrane region" description="Helical" evidence="8">
    <location>
        <begin position="707"/>
        <end position="727"/>
    </location>
</feature>
<dbReference type="PROSITE" id="PS50893">
    <property type="entry name" value="ABC_TRANSPORTER_2"/>
    <property type="match status" value="1"/>
</dbReference>
<keyword evidence="7 8" id="KW-0472">Membrane</keyword>
<feature type="transmembrane region" description="Helical" evidence="8">
    <location>
        <begin position="795"/>
        <end position="817"/>
    </location>
</feature>
<dbReference type="AlphaFoldDB" id="A0A9K3GK66"/>
<feature type="transmembrane region" description="Helical" evidence="8">
    <location>
        <begin position="594"/>
        <end position="615"/>
    </location>
</feature>
<dbReference type="InterPro" id="IPR027417">
    <property type="entry name" value="P-loop_NTPase"/>
</dbReference>
<keyword evidence="5" id="KW-0067">ATP-binding</keyword>
<feature type="non-terminal residue" evidence="10">
    <location>
        <position position="1"/>
    </location>
</feature>
<feature type="transmembrane region" description="Helical" evidence="8">
    <location>
        <begin position="14"/>
        <end position="35"/>
    </location>
</feature>
<dbReference type="PANTHER" id="PTHR11384">
    <property type="entry name" value="ATP-BINDING CASSETTE, SUB-FAMILY D MEMBER"/>
    <property type="match status" value="1"/>
</dbReference>
<dbReference type="SUPFAM" id="SSF90123">
    <property type="entry name" value="ABC transporter transmembrane region"/>
    <property type="match status" value="1"/>
</dbReference>
<evidence type="ECO:0000313" key="11">
    <source>
        <dbReference type="Proteomes" id="UP000265618"/>
    </source>
</evidence>
<feature type="domain" description="ABC transporter" evidence="9">
    <location>
        <begin position="246"/>
        <end position="510"/>
    </location>
</feature>
<keyword evidence="2" id="KW-0813">Transport</keyword>
<feature type="transmembrane region" description="Helical" evidence="8">
    <location>
        <begin position="684"/>
        <end position="701"/>
    </location>
</feature>
<dbReference type="InterPro" id="IPR003439">
    <property type="entry name" value="ABC_transporter-like_ATP-bd"/>
</dbReference>
<evidence type="ECO:0000256" key="2">
    <source>
        <dbReference type="ARBA" id="ARBA00022448"/>
    </source>
</evidence>